<dbReference type="Gene3D" id="3.40.50.12580">
    <property type="match status" value="1"/>
</dbReference>
<protein>
    <recommendedName>
        <fullName evidence="3">CDP-glycerol:poly(Glycerophosphate) glycerophosphotransferase</fullName>
    </recommendedName>
</protein>
<evidence type="ECO:0000313" key="2">
    <source>
        <dbReference type="Proteomes" id="UP000664357"/>
    </source>
</evidence>
<evidence type="ECO:0000313" key="1">
    <source>
        <dbReference type="EMBL" id="MEO1768380.1"/>
    </source>
</evidence>
<reference evidence="1 2" key="2">
    <citation type="submission" date="2024-02" db="EMBL/GenBank/DDBJ databases">
        <title>The Genome Sequence of Enterococcus sp. DIV0159.</title>
        <authorList>
            <person name="Earl A."/>
            <person name="Manson A."/>
            <person name="Gilmore M."/>
            <person name="Sanders J."/>
            <person name="Shea T."/>
            <person name="Howe W."/>
            <person name="Livny J."/>
            <person name="Cuomo C."/>
            <person name="Neafsey D."/>
            <person name="Birren B."/>
        </authorList>
    </citation>
    <scope>NUCLEOTIDE SEQUENCE [LARGE SCALE GENOMIC DNA]</scope>
    <source>
        <strain evidence="1 2">665A</strain>
    </source>
</reference>
<comment type="caution">
    <text evidence="1">The sequence shown here is derived from an EMBL/GenBank/DDBJ whole genome shotgun (WGS) entry which is preliminary data.</text>
</comment>
<proteinExistence type="predicted"/>
<dbReference type="Proteomes" id="UP000664357">
    <property type="component" value="Unassembled WGS sequence"/>
</dbReference>
<dbReference type="RefSeq" id="WP_207704126.1">
    <property type="nucleotide sequence ID" value="NZ_JAFREL020000001.1"/>
</dbReference>
<dbReference type="InterPro" id="IPR043148">
    <property type="entry name" value="TagF_C"/>
</dbReference>
<dbReference type="InterPro" id="IPR007554">
    <property type="entry name" value="Glycerophosphate_synth"/>
</dbReference>
<name>A0ABV0EK81_9ENTE</name>
<accession>A0ABV0EK81</accession>
<evidence type="ECO:0008006" key="3">
    <source>
        <dbReference type="Google" id="ProtNLM"/>
    </source>
</evidence>
<gene>
    <name evidence="1" type="ORF">JZO67_000291</name>
</gene>
<reference evidence="1 2" key="1">
    <citation type="submission" date="2021-03" db="EMBL/GenBank/DDBJ databases">
        <authorList>
            <person name="Gilmore M.S."/>
            <person name="Schwartzman J."/>
            <person name="Van Tyne D."/>
            <person name="Martin M."/>
            <person name="Earl A.M."/>
            <person name="Manson A.L."/>
            <person name="Straub T."/>
            <person name="Salamzade R."/>
            <person name="Saavedra J."/>
            <person name="Lebreton F."/>
            <person name="Prichula J."/>
            <person name="Schaufler K."/>
            <person name="Gaca A."/>
            <person name="Sgardioli B."/>
            <person name="Wagenaar J."/>
            <person name="Strong T."/>
        </authorList>
    </citation>
    <scope>NUCLEOTIDE SEQUENCE [LARGE SCALE GENOMIC DNA]</scope>
    <source>
        <strain evidence="1 2">665A</strain>
    </source>
</reference>
<dbReference type="EMBL" id="JAFREL020000001">
    <property type="protein sequence ID" value="MEO1768380.1"/>
    <property type="molecule type" value="Genomic_DNA"/>
</dbReference>
<keyword evidence="2" id="KW-1185">Reference proteome</keyword>
<sequence>MLKHKIHGFLESVNAFKLLLKQQYSSRSNKKIKVVFLAQYIPAWNKLEPIYEEMKKNVNFEVYLVCVPSGISNNRLLDPTDTSNDTYNYYVKHGYDALNALVGPEKWLNLRELAPDYVFHSRPYNYYMPKEYSSKEISKFSRICSILYGINWSMDLVDTCLNKDYYRYVYCYFSESKELEIYNRHRFFLTHLLKLRKTEFFGNPAIVSILKHKKDDELAWDFTEEDQKRVIWTPRWTPDRKAGGSNFLTYKDKLIEYSRESRDIAFLFRPHPLTFNNFVKLGKMTDEEVIEYISDCEQLQNVKLDVNKEYVSTLWNSDFLISDISAILIEYFATGKPVIFCKTNMELSLTTEVKKIIESCYIVNSWQELEEQIGKLKRGEDILKEKRIQIIRDVFGDELQKLPEKVIASLSEK</sequence>
<dbReference type="Pfam" id="PF04464">
    <property type="entry name" value="Glyphos_transf"/>
    <property type="match status" value="1"/>
</dbReference>
<dbReference type="SUPFAM" id="SSF53756">
    <property type="entry name" value="UDP-Glycosyltransferase/glycogen phosphorylase"/>
    <property type="match status" value="1"/>
</dbReference>
<organism evidence="1 2">
    <name type="scientific">Candidatus Enterococcus ferrettii</name>
    <dbReference type="NCBI Taxonomy" id="2815324"/>
    <lineage>
        <taxon>Bacteria</taxon>
        <taxon>Bacillati</taxon>
        <taxon>Bacillota</taxon>
        <taxon>Bacilli</taxon>
        <taxon>Lactobacillales</taxon>
        <taxon>Enterococcaceae</taxon>
        <taxon>Enterococcus</taxon>
    </lineage>
</organism>